<dbReference type="EMBL" id="AZAC01000044">
    <property type="protein sequence ID" value="KIX11828.1"/>
    <property type="molecule type" value="Genomic_DNA"/>
</dbReference>
<dbReference type="InterPro" id="IPR043129">
    <property type="entry name" value="ATPase_NBD"/>
</dbReference>
<name>A0A0D2HMK0_9BACT</name>
<dbReference type="Gene3D" id="3.30.420.40">
    <property type="match status" value="1"/>
</dbReference>
<evidence type="ECO:0000259" key="1">
    <source>
        <dbReference type="Pfam" id="PF02541"/>
    </source>
</evidence>
<evidence type="ECO:0000313" key="2">
    <source>
        <dbReference type="EMBL" id="KIX11828.1"/>
    </source>
</evidence>
<dbReference type="Proteomes" id="UP000032233">
    <property type="component" value="Unassembled WGS sequence"/>
</dbReference>
<dbReference type="CDD" id="cd24054">
    <property type="entry name" value="ASKHA_NBD_AaPPX-GppA_MtPPX2-like"/>
    <property type="match status" value="1"/>
</dbReference>
<accession>A0A0D2HMK0</accession>
<evidence type="ECO:0000313" key="3">
    <source>
        <dbReference type="Proteomes" id="UP000032233"/>
    </source>
</evidence>
<gene>
    <name evidence="2" type="ORF">X474_22390</name>
</gene>
<dbReference type="AlphaFoldDB" id="A0A0D2HMK0"/>
<dbReference type="STRING" id="1429043.X474_22390"/>
<dbReference type="Gene3D" id="3.30.420.150">
    <property type="entry name" value="Exopolyphosphatase. Domain 2"/>
    <property type="match status" value="1"/>
</dbReference>
<dbReference type="InterPro" id="IPR050273">
    <property type="entry name" value="GppA/Ppx_hydrolase"/>
</dbReference>
<organism evidence="2 3">
    <name type="scientific">Dethiosulfatarculus sandiegensis</name>
    <dbReference type="NCBI Taxonomy" id="1429043"/>
    <lineage>
        <taxon>Bacteria</taxon>
        <taxon>Pseudomonadati</taxon>
        <taxon>Thermodesulfobacteriota</taxon>
        <taxon>Desulfarculia</taxon>
        <taxon>Desulfarculales</taxon>
        <taxon>Desulfarculaceae</taxon>
        <taxon>Dethiosulfatarculus</taxon>
    </lineage>
</organism>
<dbReference type="PATRIC" id="fig|1429043.3.peg.4745"/>
<dbReference type="PANTHER" id="PTHR30005:SF0">
    <property type="entry name" value="RETROGRADE REGULATION PROTEIN 2"/>
    <property type="match status" value="1"/>
</dbReference>
<feature type="domain" description="Ppx/GppA phosphatase N-terminal" evidence="1">
    <location>
        <begin position="12"/>
        <end position="297"/>
    </location>
</feature>
<dbReference type="GO" id="GO:0006357">
    <property type="term" value="P:regulation of transcription by RNA polymerase II"/>
    <property type="evidence" value="ECO:0007669"/>
    <property type="project" value="TreeGrafter"/>
</dbReference>
<comment type="caution">
    <text evidence="2">The sequence shown here is derived from an EMBL/GenBank/DDBJ whole genome shotgun (WGS) entry which is preliminary data.</text>
</comment>
<keyword evidence="3" id="KW-1185">Reference proteome</keyword>
<dbReference type="Pfam" id="PF02541">
    <property type="entry name" value="Ppx-GppA"/>
    <property type="match status" value="1"/>
</dbReference>
<protein>
    <recommendedName>
        <fullName evidence="1">Ppx/GppA phosphatase N-terminal domain-containing protein</fullName>
    </recommendedName>
</protein>
<dbReference type="InterPro" id="IPR003695">
    <property type="entry name" value="Ppx_GppA_N"/>
</dbReference>
<dbReference type="FunCoup" id="A0A0D2HMK0">
    <property type="interactions" value="353"/>
</dbReference>
<reference evidence="2 3" key="1">
    <citation type="submission" date="2013-11" db="EMBL/GenBank/DDBJ databases">
        <title>Metagenomic analysis of a methanogenic consortium involved in long chain n-alkane degradation.</title>
        <authorList>
            <person name="Davidova I.A."/>
            <person name="Callaghan A.V."/>
            <person name="Wawrik B."/>
            <person name="Pruitt S."/>
            <person name="Marks C."/>
            <person name="Duncan K.E."/>
            <person name="Suflita J.M."/>
        </authorList>
    </citation>
    <scope>NUCLEOTIDE SEQUENCE [LARGE SCALE GENOMIC DNA]</scope>
    <source>
        <strain evidence="2 3">SPR</strain>
    </source>
</reference>
<proteinExistence type="predicted"/>
<sequence>MDLGSNTLRLLVAEVHKGNWRALGRGISTPRLGRGLAKGRPLDKKSKQMAFKAAQEFSAQARSLGASYICLGATQACRAATDGADFVEELARELKLDKATILSGGQEARLSRLGVMSRLEGEAEQAWLADVGGGSTELINLDNGSHPPCSIKTGAVALTETWNSQDPPTSDEMARLDEMAEQALAPHLAPLRQKGVQRLIATAGTAANAASLMLKLKQYRPEKVNNLNISLRDLDGLSGMLADIPLEKRRVLPGMERERADIIIAGMAILRGLLKGLGLTELTAMDAGLLEGILLDGLGFASKGD</sequence>
<dbReference type="SUPFAM" id="SSF53067">
    <property type="entry name" value="Actin-like ATPase domain"/>
    <property type="match status" value="2"/>
</dbReference>
<dbReference type="PANTHER" id="PTHR30005">
    <property type="entry name" value="EXOPOLYPHOSPHATASE"/>
    <property type="match status" value="1"/>
</dbReference>
<dbReference type="InParanoid" id="A0A0D2HMK0"/>